<dbReference type="PROSITE" id="PS51482">
    <property type="entry name" value="DEGV"/>
    <property type="match status" value="1"/>
</dbReference>
<dbReference type="OrthoDB" id="2138472at2"/>
<dbReference type="InterPro" id="IPR043168">
    <property type="entry name" value="DegV_C"/>
</dbReference>
<dbReference type="EMBL" id="CP002628">
    <property type="protein sequence ID" value="AEB07073.1"/>
    <property type="molecule type" value="Genomic_DNA"/>
</dbReference>
<dbReference type="STRING" id="700015.Corgl_0965"/>
<dbReference type="NCBIfam" id="TIGR00762">
    <property type="entry name" value="DegV"/>
    <property type="match status" value="1"/>
</dbReference>
<evidence type="ECO:0000256" key="1">
    <source>
        <dbReference type="ARBA" id="ARBA00023121"/>
    </source>
</evidence>
<dbReference type="GO" id="GO:0008289">
    <property type="term" value="F:lipid binding"/>
    <property type="evidence" value="ECO:0007669"/>
    <property type="project" value="UniProtKB-KW"/>
</dbReference>
<dbReference type="InterPro" id="IPR050270">
    <property type="entry name" value="DegV_domain_contain"/>
</dbReference>
<dbReference type="Gene3D" id="3.30.1180.10">
    <property type="match status" value="1"/>
</dbReference>
<name>F2N7W4_CORGP</name>
<gene>
    <name evidence="2" type="ordered locus">Corgl_0965</name>
</gene>
<keyword evidence="1" id="KW-0446">Lipid-binding</keyword>
<dbReference type="Proteomes" id="UP000006851">
    <property type="component" value="Chromosome"/>
</dbReference>
<reference evidence="3" key="1">
    <citation type="journal article" date="2013" name="Stand. Genomic Sci.">
        <title>Complete genome sequence of Coriobacterium glomerans type strain (PW2(T)) from the midgut of Pyrrhocoris apterus L. (red soldier bug).</title>
        <authorList>
            <person name="Stackebrandt E."/>
            <person name="Zeytun A."/>
            <person name="Lapidus A."/>
            <person name="Nolan M."/>
            <person name="Lucas S."/>
            <person name="Hammon N."/>
            <person name="Deshpande S."/>
            <person name="Cheng J.F."/>
            <person name="Tapia R."/>
            <person name="Goodwin L.A."/>
            <person name="Pitluck S."/>
            <person name="Liolios K."/>
            <person name="Pagani I."/>
            <person name="Ivanova N."/>
            <person name="Mavromatis K."/>
            <person name="Mikhailova N."/>
            <person name="Huntemann M."/>
            <person name="Pati A."/>
            <person name="Chen A."/>
            <person name="Palaniappan K."/>
            <person name="Chang Y.J."/>
            <person name="Land M."/>
            <person name="Hauser L."/>
            <person name="Rohde M."/>
            <person name="Pukall R."/>
            <person name="Goker M."/>
            <person name="Detter J.C."/>
            <person name="Woyke T."/>
            <person name="Bristow J."/>
            <person name="Eisen J.A."/>
            <person name="Markowitz V."/>
            <person name="Hugenholtz P."/>
            <person name="Kyrpides N.C."/>
            <person name="Klenk H.P."/>
        </authorList>
    </citation>
    <scope>NUCLEOTIDE SEQUENCE</scope>
    <source>
        <strain evidence="3">ATCC 49209 / DSM 20642 / JCM 10262 / PW2</strain>
    </source>
</reference>
<dbReference type="Gene3D" id="3.40.50.10440">
    <property type="entry name" value="Dihydroxyacetone kinase, domain 1"/>
    <property type="match status" value="1"/>
</dbReference>
<dbReference type="Pfam" id="PF02645">
    <property type="entry name" value="DegV"/>
    <property type="match status" value="1"/>
</dbReference>
<accession>F2N7W4</accession>
<proteinExistence type="predicted"/>
<keyword evidence="3" id="KW-1185">Reference proteome</keyword>
<sequence length="284" mass="31169">MTWAIVADSSCNLRSFEPTAPDTVYRFAPLKINVAGREYIDNADLDVEDLNRRVAAEGAASSSSCPSAGEWAELFRCAENVIAVTISSNLSGSYEAACIARDLVLEEGGHRIYVLDTRSAGGKLEVIVEMLDRYLHDGERTFEDACDYARSLERSSQVLFSLMSYENLSKSGRMPKMAGIIASKLSIRILGTASPEGTIKIVGPAHGERKMNQKTVNTMAADGYRGGLVYIDYVDGQRAAHELADMIVQRWPTAQIRILPCGALCSFYAERGGLIIGYEWFTTR</sequence>
<dbReference type="AlphaFoldDB" id="F2N7W4"/>
<dbReference type="PANTHER" id="PTHR33434">
    <property type="entry name" value="DEGV DOMAIN-CONTAINING PROTEIN DR_1986-RELATED"/>
    <property type="match status" value="1"/>
</dbReference>
<dbReference type="SUPFAM" id="SSF82549">
    <property type="entry name" value="DAK1/DegV-like"/>
    <property type="match status" value="1"/>
</dbReference>
<dbReference type="InterPro" id="IPR003797">
    <property type="entry name" value="DegV"/>
</dbReference>
<dbReference type="KEGG" id="cgo:Corgl_0965"/>
<dbReference type="Gene3D" id="2.20.28.50">
    <property type="entry name" value="degv family protein"/>
    <property type="match status" value="1"/>
</dbReference>
<protein>
    <submittedName>
        <fullName evidence="2">DegV family protein</fullName>
    </submittedName>
</protein>
<dbReference type="RefSeq" id="WP_013708816.1">
    <property type="nucleotide sequence ID" value="NC_015389.1"/>
</dbReference>
<organism evidence="2 3">
    <name type="scientific">Coriobacterium glomerans (strain ATCC 49209 / DSM 20642 / JCM 10262 / PW2)</name>
    <dbReference type="NCBI Taxonomy" id="700015"/>
    <lineage>
        <taxon>Bacteria</taxon>
        <taxon>Bacillati</taxon>
        <taxon>Actinomycetota</taxon>
        <taxon>Coriobacteriia</taxon>
        <taxon>Coriobacteriales</taxon>
        <taxon>Coriobacteriaceae</taxon>
        <taxon>Coriobacterium</taxon>
    </lineage>
</organism>
<dbReference type="eggNOG" id="COG1307">
    <property type="taxonomic scope" value="Bacteria"/>
</dbReference>
<evidence type="ECO:0000313" key="2">
    <source>
        <dbReference type="EMBL" id="AEB07073.1"/>
    </source>
</evidence>
<dbReference type="PANTHER" id="PTHR33434:SF2">
    <property type="entry name" value="FATTY ACID-BINDING PROTEIN TM_1468"/>
    <property type="match status" value="1"/>
</dbReference>
<dbReference type="HOGENOM" id="CLU_048251_2_0_11"/>
<evidence type="ECO:0000313" key="3">
    <source>
        <dbReference type="Proteomes" id="UP000006851"/>
    </source>
</evidence>